<evidence type="ECO:0008006" key="4">
    <source>
        <dbReference type="Google" id="ProtNLM"/>
    </source>
</evidence>
<dbReference type="Proteomes" id="UP000198761">
    <property type="component" value="Unassembled WGS sequence"/>
</dbReference>
<keyword evidence="3" id="KW-1185">Reference proteome</keyword>
<reference evidence="2 3" key="1">
    <citation type="submission" date="2016-10" db="EMBL/GenBank/DDBJ databases">
        <authorList>
            <person name="de Groot N.N."/>
        </authorList>
    </citation>
    <scope>NUCLEOTIDE SEQUENCE [LARGE SCALE GENOMIC DNA]</scope>
    <source>
        <strain evidence="2 3">DSM 3857</strain>
    </source>
</reference>
<protein>
    <recommendedName>
        <fullName evidence="4">Succinate dehydrogenase</fullName>
    </recommendedName>
</protein>
<evidence type="ECO:0000256" key="1">
    <source>
        <dbReference type="SAM" id="SignalP"/>
    </source>
</evidence>
<gene>
    <name evidence="2" type="ORF">SAMN04488103_109108</name>
</gene>
<dbReference type="AlphaFoldDB" id="A0A1H8KJM5"/>
<evidence type="ECO:0000313" key="2">
    <source>
        <dbReference type="EMBL" id="SEN93075.1"/>
    </source>
</evidence>
<evidence type="ECO:0000313" key="3">
    <source>
        <dbReference type="Proteomes" id="UP000198761"/>
    </source>
</evidence>
<accession>A0A1H8KJM5</accession>
<dbReference type="OrthoDB" id="7867642at2"/>
<dbReference type="EMBL" id="FOCE01000009">
    <property type="protein sequence ID" value="SEN93075.1"/>
    <property type="molecule type" value="Genomic_DNA"/>
</dbReference>
<sequence length="106" mass="10803">MKPVLLLPLCLLALTACSPQTLADSVNRKAARTVVVPVLQTYMTAPQAETAADCVMANASPAEMAALARDVGTRAGTLTVQNVVTIVRRPATGACMRAAGVGPIAG</sequence>
<proteinExistence type="predicted"/>
<dbReference type="STRING" id="933059.SAMN04488103_109108"/>
<organism evidence="2 3">
    <name type="scientific">Gemmobacter aquatilis</name>
    <dbReference type="NCBI Taxonomy" id="933059"/>
    <lineage>
        <taxon>Bacteria</taxon>
        <taxon>Pseudomonadati</taxon>
        <taxon>Pseudomonadota</taxon>
        <taxon>Alphaproteobacteria</taxon>
        <taxon>Rhodobacterales</taxon>
        <taxon>Paracoccaceae</taxon>
        <taxon>Gemmobacter</taxon>
    </lineage>
</organism>
<feature type="chain" id="PRO_5011525617" description="Succinate dehydrogenase" evidence="1">
    <location>
        <begin position="24"/>
        <end position="106"/>
    </location>
</feature>
<dbReference type="PROSITE" id="PS51257">
    <property type="entry name" value="PROKAR_LIPOPROTEIN"/>
    <property type="match status" value="1"/>
</dbReference>
<keyword evidence="1" id="KW-0732">Signal</keyword>
<dbReference type="RefSeq" id="WP_091302739.1">
    <property type="nucleotide sequence ID" value="NZ_FOCE01000009.1"/>
</dbReference>
<feature type="signal peptide" evidence="1">
    <location>
        <begin position="1"/>
        <end position="23"/>
    </location>
</feature>
<name>A0A1H8KJM5_9RHOB</name>